<comment type="caution">
    <text evidence="1">The sequence shown here is derived from an EMBL/GenBank/DDBJ whole genome shotgun (WGS) entry which is preliminary data.</text>
</comment>
<dbReference type="Gene3D" id="3.30.420.10">
    <property type="entry name" value="Ribonuclease H-like superfamily/Ribonuclease H"/>
    <property type="match status" value="1"/>
</dbReference>
<sequence length="366" mass="42342">MGHNFTGDILGMLKTIDFKFHINTGLSGSLTFPSGDFISIVEYFSTFLQWLHLLTFIKSVKKGAILGWYNDLETLHSTPIIQNKLIGMKEFYNSINLFINVCSPFKTKDRVWFSQRDKGQYNIGKLTKEKSLKNTLVDNYITQHFIQVSRGLESTSVVRPCEKCPININPKGNDHRCLIAMNKTKDIRKMYQIINEERNENILYNNLIIDKDIESKDSSCKEFDEQYGMDLGWIIPELINPIENDIRFKYYANHFPLSTKVKLLAIIIALAVVPIGNIQWSKGKNIISRNAILHMVKDLNLTVQYHKVKIHSNDKYNEEADSLARITWNEIFSGKRIQINIQIFNTSIIIPLWRSLVLDVSIKDTF</sequence>
<organism evidence="1 2">
    <name type="scientific">Diversispora epigaea</name>
    <dbReference type="NCBI Taxonomy" id="1348612"/>
    <lineage>
        <taxon>Eukaryota</taxon>
        <taxon>Fungi</taxon>
        <taxon>Fungi incertae sedis</taxon>
        <taxon>Mucoromycota</taxon>
        <taxon>Glomeromycotina</taxon>
        <taxon>Glomeromycetes</taxon>
        <taxon>Diversisporales</taxon>
        <taxon>Diversisporaceae</taxon>
        <taxon>Diversispora</taxon>
    </lineage>
</organism>
<dbReference type="EMBL" id="PQFF01000294">
    <property type="protein sequence ID" value="RHZ64549.1"/>
    <property type="molecule type" value="Genomic_DNA"/>
</dbReference>
<dbReference type="GO" id="GO:0003676">
    <property type="term" value="F:nucleic acid binding"/>
    <property type="evidence" value="ECO:0007669"/>
    <property type="project" value="InterPro"/>
</dbReference>
<dbReference type="SUPFAM" id="SSF53098">
    <property type="entry name" value="Ribonuclease H-like"/>
    <property type="match status" value="1"/>
</dbReference>
<name>A0A397HN35_9GLOM</name>
<evidence type="ECO:0000313" key="2">
    <source>
        <dbReference type="Proteomes" id="UP000266861"/>
    </source>
</evidence>
<accession>A0A397HN35</accession>
<dbReference type="Proteomes" id="UP000266861">
    <property type="component" value="Unassembled WGS sequence"/>
</dbReference>
<protein>
    <submittedName>
        <fullName evidence="1">Uncharacterized protein</fullName>
    </submittedName>
</protein>
<gene>
    <name evidence="1" type="ORF">Glove_322g11</name>
</gene>
<evidence type="ECO:0000313" key="1">
    <source>
        <dbReference type="EMBL" id="RHZ64549.1"/>
    </source>
</evidence>
<keyword evidence="2" id="KW-1185">Reference proteome</keyword>
<dbReference type="InterPro" id="IPR012337">
    <property type="entry name" value="RNaseH-like_sf"/>
</dbReference>
<dbReference type="InterPro" id="IPR036397">
    <property type="entry name" value="RNaseH_sf"/>
</dbReference>
<reference evidence="1 2" key="1">
    <citation type="submission" date="2018-08" db="EMBL/GenBank/DDBJ databases">
        <title>Genome and evolution of the arbuscular mycorrhizal fungus Diversispora epigaea (formerly Glomus versiforme) and its bacterial endosymbionts.</title>
        <authorList>
            <person name="Sun X."/>
            <person name="Fei Z."/>
            <person name="Harrison M."/>
        </authorList>
    </citation>
    <scope>NUCLEOTIDE SEQUENCE [LARGE SCALE GENOMIC DNA]</scope>
    <source>
        <strain evidence="1 2">IT104</strain>
    </source>
</reference>
<proteinExistence type="predicted"/>
<dbReference type="AlphaFoldDB" id="A0A397HN35"/>